<organism evidence="2 3">
    <name type="scientific">Parelaphostrongylus tenuis</name>
    <name type="common">Meningeal worm</name>
    <dbReference type="NCBI Taxonomy" id="148309"/>
    <lineage>
        <taxon>Eukaryota</taxon>
        <taxon>Metazoa</taxon>
        <taxon>Ecdysozoa</taxon>
        <taxon>Nematoda</taxon>
        <taxon>Chromadorea</taxon>
        <taxon>Rhabditida</taxon>
        <taxon>Rhabditina</taxon>
        <taxon>Rhabditomorpha</taxon>
        <taxon>Strongyloidea</taxon>
        <taxon>Metastrongylidae</taxon>
        <taxon>Parelaphostrongylus</taxon>
    </lineage>
</organism>
<evidence type="ECO:0000256" key="1">
    <source>
        <dbReference type="SAM" id="MobiDB-lite"/>
    </source>
</evidence>
<reference evidence="2" key="1">
    <citation type="submission" date="2021-06" db="EMBL/GenBank/DDBJ databases">
        <title>Parelaphostrongylus tenuis whole genome reference sequence.</title>
        <authorList>
            <person name="Garwood T.J."/>
            <person name="Larsen P.A."/>
            <person name="Fountain-Jones N.M."/>
            <person name="Garbe J.R."/>
            <person name="Macchietto M.G."/>
            <person name="Kania S.A."/>
            <person name="Gerhold R.W."/>
            <person name="Richards J.E."/>
            <person name="Wolf T.M."/>
        </authorList>
    </citation>
    <scope>NUCLEOTIDE SEQUENCE</scope>
    <source>
        <strain evidence="2">MNPRO001-30</strain>
        <tissue evidence="2">Meninges</tissue>
    </source>
</reference>
<proteinExistence type="predicted"/>
<feature type="compositionally biased region" description="Polar residues" evidence="1">
    <location>
        <begin position="31"/>
        <end position="41"/>
    </location>
</feature>
<dbReference type="Proteomes" id="UP001196413">
    <property type="component" value="Unassembled WGS sequence"/>
</dbReference>
<feature type="compositionally biased region" description="Polar residues" evidence="1">
    <location>
        <begin position="94"/>
        <end position="113"/>
    </location>
</feature>
<sequence length="173" mass="18578">MLKGSRIRETVNNTLQPRAVSAPRIPAATPVASNTHQFKVRSSSSSSPSGSLSNFAHSTAHCPNSKVCANDTKSISQSSTRPPSIIVPITRSHSFSRPTCSSTAKVRSSTSTEPFPAQKLSREELGTMIERLSVSRRVATAVTDTPSRMRIGQTHGVSCVKTRIRSRPTSLSC</sequence>
<feature type="region of interest" description="Disordered" evidence="1">
    <location>
        <begin position="94"/>
        <end position="116"/>
    </location>
</feature>
<feature type="compositionally biased region" description="Low complexity" evidence="1">
    <location>
        <begin position="42"/>
        <end position="53"/>
    </location>
</feature>
<protein>
    <submittedName>
        <fullName evidence="2">Uncharacterized protein</fullName>
    </submittedName>
</protein>
<comment type="caution">
    <text evidence="2">The sequence shown here is derived from an EMBL/GenBank/DDBJ whole genome shotgun (WGS) entry which is preliminary data.</text>
</comment>
<gene>
    <name evidence="2" type="ORF">KIN20_032841</name>
</gene>
<feature type="region of interest" description="Disordered" evidence="1">
    <location>
        <begin position="1"/>
        <end position="55"/>
    </location>
</feature>
<keyword evidence="3" id="KW-1185">Reference proteome</keyword>
<evidence type="ECO:0000313" key="3">
    <source>
        <dbReference type="Proteomes" id="UP001196413"/>
    </source>
</evidence>
<evidence type="ECO:0000313" key="2">
    <source>
        <dbReference type="EMBL" id="KAJ1370985.1"/>
    </source>
</evidence>
<name>A0AAD5WID9_PARTN</name>
<dbReference type="AlphaFoldDB" id="A0AAD5WID9"/>
<accession>A0AAD5WID9</accession>
<dbReference type="EMBL" id="JAHQIW010006888">
    <property type="protein sequence ID" value="KAJ1370985.1"/>
    <property type="molecule type" value="Genomic_DNA"/>
</dbReference>